<accession>C0ZQI0</accession>
<dbReference type="Proteomes" id="UP000002204">
    <property type="component" value="Chromosome"/>
</dbReference>
<dbReference type="PATRIC" id="fig|234621.6.peg.5600"/>
<dbReference type="eggNOG" id="COG5361">
    <property type="taxonomic scope" value="Bacteria"/>
</dbReference>
<reference evidence="2" key="1">
    <citation type="submission" date="2005-03" db="EMBL/GenBank/DDBJ databases">
        <title>Comparison of the complete genome sequences of Rhodococcus erythropolis PR4 and Rhodococcus opacus B4.</title>
        <authorList>
            <person name="Takarada H."/>
            <person name="Sekine M."/>
            <person name="Hosoyama A."/>
            <person name="Yamada R."/>
            <person name="Fujisawa T."/>
            <person name="Omata S."/>
            <person name="Shimizu A."/>
            <person name="Tsukatani N."/>
            <person name="Tanikawa S."/>
            <person name="Fujita N."/>
            <person name="Harayama S."/>
        </authorList>
    </citation>
    <scope>NUCLEOTIDE SEQUENCE [LARGE SCALE GENOMIC DNA]</scope>
    <source>
        <strain evidence="2">PR4 / NBRC 100887</strain>
    </source>
</reference>
<dbReference type="EMBL" id="AP008957">
    <property type="protein sequence ID" value="BAH35748.1"/>
    <property type="molecule type" value="Genomic_DNA"/>
</dbReference>
<dbReference type="HOGENOM" id="CLU_054040_1_0_11"/>
<dbReference type="KEGG" id="rer:RER_50400"/>
<gene>
    <name evidence="1" type="ordered locus">RER_50400</name>
</gene>
<evidence type="ECO:0000313" key="1">
    <source>
        <dbReference type="EMBL" id="BAH35748.1"/>
    </source>
</evidence>
<sequence>MTASTPTHQDTAMATAWSALADQIRAFGEAATRRGDPLDQAEGLRHTLRYLGHLADCHLEHTDPLRPQFWRAITQTRKYYGDGVDVDYDTCRIDGRHTYRITGTPGTVPYLAFIVNRKGVGNRFAGNIVIGEEHLRADGTFEIWLAAHIGKRPGLEIDDQCVEVVARQYHNDRAGEVPAEFTIERVGAALPPREPLDTSAVTASLRRIGYSLDVTLKRLDGLVEAISREPNVVKNSSGSAGAEFFGTTSNQYQVGWWDLDEDEVLEMTFAPADARYFGVQLFNRWFESLEFRDHVTSLNNSQITAEPSGEMVVHIGKSDGPVNRLDPCGHRSGIILVRYLEGATNPSEPRVRVVKR</sequence>
<name>C0ZQI0_RHOE4</name>
<dbReference type="AlphaFoldDB" id="C0ZQI0"/>
<organism evidence="1 2">
    <name type="scientific">Rhodococcus erythropolis (strain PR4 / NBRC 100887)</name>
    <dbReference type="NCBI Taxonomy" id="234621"/>
    <lineage>
        <taxon>Bacteria</taxon>
        <taxon>Bacillati</taxon>
        <taxon>Actinomycetota</taxon>
        <taxon>Actinomycetes</taxon>
        <taxon>Mycobacteriales</taxon>
        <taxon>Nocardiaceae</taxon>
        <taxon>Rhodococcus</taxon>
        <taxon>Rhodococcus erythropolis group</taxon>
    </lineage>
</organism>
<protein>
    <recommendedName>
        <fullName evidence="3">DUF1214 domain-containing protein</fullName>
    </recommendedName>
</protein>
<dbReference type="RefSeq" id="WP_020909109.1">
    <property type="nucleotide sequence ID" value="NC_012490.1"/>
</dbReference>
<proteinExistence type="predicted"/>
<evidence type="ECO:0008006" key="3">
    <source>
        <dbReference type="Google" id="ProtNLM"/>
    </source>
</evidence>
<reference evidence="1 2" key="2">
    <citation type="journal article" date="2006" name="Environ. Microbiol.">
        <title>Sequence analysis of three plasmids harboured in Rhodococcus erythropolis strain PR4.</title>
        <authorList>
            <person name="Sekine M."/>
            <person name="Tanikawa S."/>
            <person name="Omata S."/>
            <person name="Saito M."/>
            <person name="Fujisawa T."/>
            <person name="Tsukatani N."/>
            <person name="Tajima T."/>
            <person name="Sekigawa T."/>
            <person name="Kosugi H."/>
            <person name="Matsuo Y."/>
            <person name="Nishiko R."/>
            <person name="Imamura K."/>
            <person name="Ito M."/>
            <person name="Narita H."/>
            <person name="Tago S."/>
            <person name="Fujita N."/>
            <person name="Harayama S."/>
        </authorList>
    </citation>
    <scope>NUCLEOTIDE SEQUENCE [LARGE SCALE GENOMIC DNA]</scope>
    <source>
        <strain evidence="2">PR4 / NBRC 100887</strain>
    </source>
</reference>
<evidence type="ECO:0000313" key="2">
    <source>
        <dbReference type="Proteomes" id="UP000002204"/>
    </source>
</evidence>